<keyword evidence="3" id="KW-0677">Repeat</keyword>
<keyword evidence="9" id="KW-1185">Reference proteome</keyword>
<gene>
    <name evidence="8" type="ORF">FSB76_28230</name>
</gene>
<evidence type="ECO:0000256" key="2">
    <source>
        <dbReference type="ARBA" id="ARBA00001271"/>
    </source>
</evidence>
<dbReference type="Pfam" id="PF23764">
    <property type="entry name" value="Beta-barrel_GLAA-B_II"/>
    <property type="match status" value="1"/>
</dbReference>
<dbReference type="Gene3D" id="2.160.20.10">
    <property type="entry name" value="Single-stranded right-handed beta-helix, Pectin lyase-like"/>
    <property type="match status" value="1"/>
</dbReference>
<dbReference type="Proteomes" id="UP000321362">
    <property type="component" value="Chromosome"/>
</dbReference>
<keyword evidence="4" id="KW-0378">Hydrolase</keyword>
<dbReference type="InterPro" id="IPR011050">
    <property type="entry name" value="Pectin_lyase_fold/virulence"/>
</dbReference>
<dbReference type="Pfam" id="PF13229">
    <property type="entry name" value="Beta_helix"/>
    <property type="match status" value="1"/>
</dbReference>
<comment type="catalytic activity">
    <reaction evidence="1">
        <text>Hydrolysis of terminal, non-reducing alpha-D-galactose residues in alpha-D-galactosides, including galactose oligosaccharides, galactomannans and galactolipids.</text>
        <dbReference type="EC" id="3.2.1.22"/>
    </reaction>
</comment>
<evidence type="ECO:0000259" key="6">
    <source>
        <dbReference type="Pfam" id="PF13229"/>
    </source>
</evidence>
<dbReference type="EMBL" id="CP042437">
    <property type="protein sequence ID" value="QEC79653.1"/>
    <property type="molecule type" value="Genomic_DNA"/>
</dbReference>
<dbReference type="InterPro" id="IPR006626">
    <property type="entry name" value="PbH1"/>
</dbReference>
<evidence type="ECO:0000256" key="5">
    <source>
        <dbReference type="ARBA" id="ARBA00023295"/>
    </source>
</evidence>
<name>A0A5B8W7D1_9SPHI</name>
<dbReference type="InterPro" id="IPR012334">
    <property type="entry name" value="Pectin_lyas_fold"/>
</dbReference>
<sequence>MRVNNSNQSGFRYLIFLLAFLAIHIGLPLYAVAKYPDISNRKVSPGNTTYYMDAEKGNDDNSGVDKKHSWKTFKQVNRRIFSAGDRIVITGPADFRESLFLVARGSNKKHVKLVFEKGTYNFYPEASFKKQFFISNTNDDAYTPKAIAIYIDSSSYVDIEAVGAKMLMRGKMIETCIDHSHDIKIHGATYDYYRPTVSELEVIKTADNFADLKIHPDSKYSIKDSLLTWEGEGWGYNSISLWQVLDPATGHLQRVDINMEGLKYVASGINNVRVYFKRNPGFKAGLVYQNRDITRDCAGIFLVRSNNLVLKNIHINFMHGMGAVSQFCRNITIDSVFVKPAANSGRTCAAWADILHFSGCVGKISIINSWLSGANDDAVNVHGTYLRIIQQPQPNQLLVRFMHNQTFGFEAFVKGDSIAFVHSNSLLQYGESIVSKAVRVNDKDILLTLKAPLTDTIMPNDVVENITWTPRVYISNNTIERIPTRGILVTTRGKAVIENNIFRRVNNSAIAVADDAASWYESGMVKSLAIRNNKFYLCGGPVVLVSPENTQNNVIKVHNNILVTGNEFILLPATEAVYAKSTANIRVLNNSFKVTSTPVAKAGLIKFKDCTNTLVLLNRIYNR</sequence>
<evidence type="ECO:0000256" key="4">
    <source>
        <dbReference type="ARBA" id="ARBA00022801"/>
    </source>
</evidence>
<dbReference type="InterPro" id="IPR056441">
    <property type="entry name" value="Beta-barrel_GLAA-B_II"/>
</dbReference>
<dbReference type="SMART" id="SM00710">
    <property type="entry name" value="PbH1"/>
    <property type="match status" value="4"/>
</dbReference>
<dbReference type="KEGG" id="mgk:FSB76_28230"/>
<evidence type="ECO:0000256" key="3">
    <source>
        <dbReference type="ARBA" id="ARBA00022737"/>
    </source>
</evidence>
<dbReference type="GO" id="GO:0004557">
    <property type="term" value="F:alpha-galactosidase activity"/>
    <property type="evidence" value="ECO:0007669"/>
    <property type="project" value="UniProtKB-EC"/>
</dbReference>
<feature type="domain" description="Right handed beta helix" evidence="6">
    <location>
        <begin position="473"/>
        <end position="592"/>
    </location>
</feature>
<protein>
    <submittedName>
        <fullName evidence="8">Right-handed parallel beta-helix repeat-containing protein</fullName>
    </submittedName>
</protein>
<evidence type="ECO:0000313" key="8">
    <source>
        <dbReference type="EMBL" id="QEC79653.1"/>
    </source>
</evidence>
<feature type="domain" description="GLAA-B beta-barrel" evidence="7">
    <location>
        <begin position="396"/>
        <end position="463"/>
    </location>
</feature>
<comment type="catalytic activity">
    <reaction evidence="2">
        <text>Hydrolysis of terminal, non-reducing branched (1-&gt;3)-alpha-D-galactosidic residues, producing free D-galactose.</text>
        <dbReference type="EC" id="3.2.1.n1"/>
    </reaction>
</comment>
<dbReference type="AlphaFoldDB" id="A0A5B8W7D1"/>
<keyword evidence="5" id="KW-0326">Glycosidase</keyword>
<evidence type="ECO:0000259" key="7">
    <source>
        <dbReference type="Pfam" id="PF23764"/>
    </source>
</evidence>
<reference evidence="8 9" key="1">
    <citation type="journal article" date="2013" name="J. Microbiol.">
        <title>Mucilaginibacter ginsenosidivorax sp. nov., with ginsenoside converting activity isolated from sediment.</title>
        <authorList>
            <person name="Kim J.K."/>
            <person name="Choi T.E."/>
            <person name="Liu Q.M."/>
            <person name="Park H.Y."/>
            <person name="Yi T.H."/>
            <person name="Yoon M.H."/>
            <person name="Kim S.C."/>
            <person name="Im W.T."/>
        </authorList>
    </citation>
    <scope>NUCLEOTIDE SEQUENCE [LARGE SCALE GENOMIC DNA]</scope>
    <source>
        <strain evidence="8 9">KHI28</strain>
    </source>
</reference>
<evidence type="ECO:0000313" key="9">
    <source>
        <dbReference type="Proteomes" id="UP000321362"/>
    </source>
</evidence>
<organism evidence="8 9">
    <name type="scientific">Mucilaginibacter ginsenosidivorax</name>
    <dbReference type="NCBI Taxonomy" id="862126"/>
    <lineage>
        <taxon>Bacteria</taxon>
        <taxon>Pseudomonadati</taxon>
        <taxon>Bacteroidota</taxon>
        <taxon>Sphingobacteriia</taxon>
        <taxon>Sphingobacteriales</taxon>
        <taxon>Sphingobacteriaceae</taxon>
        <taxon>Mucilaginibacter</taxon>
    </lineage>
</organism>
<proteinExistence type="predicted"/>
<dbReference type="InterPro" id="IPR039448">
    <property type="entry name" value="Beta_helix"/>
</dbReference>
<accession>A0A5B8W7D1</accession>
<evidence type="ECO:0000256" key="1">
    <source>
        <dbReference type="ARBA" id="ARBA00001255"/>
    </source>
</evidence>
<dbReference type="SUPFAM" id="SSF51126">
    <property type="entry name" value="Pectin lyase-like"/>
    <property type="match status" value="1"/>
</dbReference>